<keyword evidence="9" id="KW-0547">Nucleotide-binding</keyword>
<dbReference type="OrthoDB" id="1433194at2759"/>
<comment type="subcellular location">
    <subcellularLocation>
        <location evidence="1">Cell membrane</location>
        <topology evidence="1">Single-pass type I membrane protein</topology>
    </subcellularLocation>
</comment>
<dbReference type="Gene3D" id="3.30.200.20">
    <property type="entry name" value="Phosphorylase Kinase, domain 1"/>
    <property type="match status" value="1"/>
</dbReference>
<evidence type="ECO:0000256" key="8">
    <source>
        <dbReference type="ARBA" id="ARBA00022737"/>
    </source>
</evidence>
<dbReference type="SMART" id="SM00220">
    <property type="entry name" value="S_TKc"/>
    <property type="match status" value="1"/>
</dbReference>
<feature type="chain" id="PRO_5043238874" description="Protein kinase domain-containing protein" evidence="15">
    <location>
        <begin position="20"/>
        <end position="950"/>
    </location>
</feature>
<reference evidence="17" key="3">
    <citation type="submission" date="2020-12" db="UniProtKB">
        <authorList>
            <consortium name="EnsemblPlants"/>
        </authorList>
    </citation>
    <scope>IDENTIFICATION</scope>
</reference>
<evidence type="ECO:0000256" key="5">
    <source>
        <dbReference type="ARBA" id="ARBA00022614"/>
    </source>
</evidence>
<dbReference type="EnsemblPlants" id="Pp3c6_21440V3.4">
    <property type="protein sequence ID" value="Pp3c6_21440V3.4"/>
    <property type="gene ID" value="Pp3c6_21440"/>
</dbReference>
<dbReference type="RefSeq" id="XP_024377698.1">
    <property type="nucleotide sequence ID" value="XM_024521930.2"/>
</dbReference>
<evidence type="ECO:0000256" key="7">
    <source>
        <dbReference type="ARBA" id="ARBA00022729"/>
    </source>
</evidence>
<evidence type="ECO:0000256" key="10">
    <source>
        <dbReference type="ARBA" id="ARBA00022840"/>
    </source>
</evidence>
<keyword evidence="11" id="KW-1133">Transmembrane helix</keyword>
<dbReference type="Pfam" id="PF00069">
    <property type="entry name" value="Pkinase"/>
    <property type="match status" value="1"/>
</dbReference>
<dbReference type="PANTHER" id="PTHR48053">
    <property type="entry name" value="LEUCINE RICH REPEAT FAMILY PROTEIN, EXPRESSED"/>
    <property type="match status" value="1"/>
</dbReference>
<accession>A0A7I4DZG8</accession>
<keyword evidence="8" id="KW-0677">Repeat</keyword>
<dbReference type="EMBL" id="ABEU02000006">
    <property type="status" value="NOT_ANNOTATED_CDS"/>
    <property type="molecule type" value="Genomic_DNA"/>
</dbReference>
<dbReference type="InterPro" id="IPR003591">
    <property type="entry name" value="Leu-rich_rpt_typical-subtyp"/>
</dbReference>
<evidence type="ECO:0000256" key="12">
    <source>
        <dbReference type="ARBA" id="ARBA00023136"/>
    </source>
</evidence>
<feature type="domain" description="Protein kinase" evidence="16">
    <location>
        <begin position="624"/>
        <end position="926"/>
    </location>
</feature>
<keyword evidence="10" id="KW-0067">ATP-binding</keyword>
<dbReference type="PANTHER" id="PTHR48053:SF32">
    <property type="entry name" value="LEUCINE RICH REPEAT FAMILY PROTEIN, EXPRESSED"/>
    <property type="match status" value="1"/>
</dbReference>
<evidence type="ECO:0000313" key="17">
    <source>
        <dbReference type="EnsemblPlants" id="Pp3c6_21440V3.2"/>
    </source>
</evidence>
<organism evidence="17 18">
    <name type="scientific">Physcomitrium patens</name>
    <name type="common">Spreading-leaved earth moss</name>
    <name type="synonym">Physcomitrella patens</name>
    <dbReference type="NCBI Taxonomy" id="3218"/>
    <lineage>
        <taxon>Eukaryota</taxon>
        <taxon>Viridiplantae</taxon>
        <taxon>Streptophyta</taxon>
        <taxon>Embryophyta</taxon>
        <taxon>Bryophyta</taxon>
        <taxon>Bryophytina</taxon>
        <taxon>Bryopsida</taxon>
        <taxon>Funariidae</taxon>
        <taxon>Funariales</taxon>
        <taxon>Funariaceae</taxon>
        <taxon>Physcomitrium</taxon>
    </lineage>
</organism>
<dbReference type="SMART" id="SM00369">
    <property type="entry name" value="LRR_TYP"/>
    <property type="match status" value="6"/>
</dbReference>
<dbReference type="FunFam" id="3.80.10.10:FF:000400">
    <property type="entry name" value="Nuclear pore complex protein NUP107"/>
    <property type="match status" value="1"/>
</dbReference>
<feature type="compositionally biased region" description="Pro residues" evidence="14">
    <location>
        <begin position="112"/>
        <end position="123"/>
    </location>
</feature>
<keyword evidence="5" id="KW-0433">Leucine-rich repeat</keyword>
<keyword evidence="6" id="KW-0812">Transmembrane</keyword>
<keyword evidence="7 15" id="KW-0732">Signal</keyword>
<keyword evidence="3" id="KW-1003">Cell membrane</keyword>
<dbReference type="InterPro" id="IPR008271">
    <property type="entry name" value="Ser/Thr_kinase_AS"/>
</dbReference>
<sequence length="950" mass="103070">MAELWGLLRLVRFVFLACAILYFSSQFFETTEEAELSCPGKEVTVNVIDASSADYPSAQPWKSPRIKSATCEQRSCELGEVVSRRLLQGPSQQVIPRQPSPPPLQQIQAPAQLPPASTPPLPLLRPSSKSPTLPVPPLPAPQSQPSLPPPRESPPLSALTPSPAPSSAPIPIPAPSPAPSLEDPIDLERQAVLYFMSALTADPTGVFKQWKNIINPNHCNWYGIRCGEVGENVGRVISLSLPERKLEGVLTKYIRHFTYMETLDLGGNNLTGSIPEEIGALKHLKILRLNGNSFWGPLPSNLSSCVDIEEFNVEGCSFMGEIPTWLGWSPALRSVHMGGNKFSGNVPISLLNCTSLRFLNISSNNLTGSVDSTVGNLVHLQSYLDVSHNRLSGLITSTLGNLQDLIGLNLSNNAFTGTIPESIGNCSKLQSLDFSDNKLSGAIPPSLSLLSNLKHTLNISHNNILGLIPSSFGMLHNLTKLDLSFNNLSGPVPETLANLSSLVFLNLSFNQLSGPLPDNGIFVSLSSSSFLGNLNLCGRLAARPCPSNINSQPLPTYHDHQRRGGPTLITVIGAAAEGAATIIFLALLLRYLVHRRQPVQSETVTLFSKYFKALNLSAEDVHAATSVITTPNGSFSRSLSGTIRRAVGFSSIEKAVLPDGTVFAVLQCSIAKLGKKDRSRLDAAMLELSKIRHRNLVRLMGYTKNPSSLSMLLEFMPNGSLDLHLHPPGHHTCLLNWNERLRIIMGVTAGLVHLHQETCGDPIVHCDLKAANVLLDSDMEPKLVNYGVASLFKRRSSGDSTVTAWVGSPGYVPPEYQLFRDLTKAGDVYSYGVLLMEIITGKRPTSECEVEVGVMSLPTWVRSLQAQEREQYAIDMSLFQSSDESQIAQILHILHAAILCTSPAPSERLNMLQVLGKLQEMPQSTLPQELVPVDSAPVGCSSCQDDGEDN</sequence>
<keyword evidence="4" id="KW-0597">Phosphoprotein</keyword>
<keyword evidence="12" id="KW-0472">Membrane</keyword>
<evidence type="ECO:0000256" key="15">
    <source>
        <dbReference type="SAM" id="SignalP"/>
    </source>
</evidence>
<dbReference type="InterPro" id="IPR032675">
    <property type="entry name" value="LRR_dom_sf"/>
</dbReference>
<evidence type="ECO:0000256" key="9">
    <source>
        <dbReference type="ARBA" id="ARBA00022741"/>
    </source>
</evidence>
<evidence type="ECO:0000256" key="2">
    <source>
        <dbReference type="ARBA" id="ARBA00008684"/>
    </source>
</evidence>
<evidence type="ECO:0000256" key="4">
    <source>
        <dbReference type="ARBA" id="ARBA00022553"/>
    </source>
</evidence>
<evidence type="ECO:0000313" key="18">
    <source>
        <dbReference type="Proteomes" id="UP000006727"/>
    </source>
</evidence>
<evidence type="ECO:0000256" key="14">
    <source>
        <dbReference type="SAM" id="MobiDB-lite"/>
    </source>
</evidence>
<proteinExistence type="inferred from homology"/>
<dbReference type="SUPFAM" id="SSF52058">
    <property type="entry name" value="L domain-like"/>
    <property type="match status" value="1"/>
</dbReference>
<dbReference type="EnsemblPlants" id="Pp3c6_21440V3.2">
    <property type="protein sequence ID" value="Pp3c6_21440V3.2"/>
    <property type="gene ID" value="Pp3c6_21440"/>
</dbReference>
<dbReference type="PROSITE" id="PS50011">
    <property type="entry name" value="PROTEIN_KINASE_DOM"/>
    <property type="match status" value="1"/>
</dbReference>
<dbReference type="GO" id="GO:0005886">
    <property type="term" value="C:plasma membrane"/>
    <property type="evidence" value="ECO:0007669"/>
    <property type="project" value="UniProtKB-SubCell"/>
</dbReference>
<feature type="compositionally biased region" description="Pro residues" evidence="14">
    <location>
        <begin position="162"/>
        <end position="178"/>
    </location>
</feature>
<dbReference type="SUPFAM" id="SSF56112">
    <property type="entry name" value="Protein kinase-like (PK-like)"/>
    <property type="match status" value="1"/>
</dbReference>
<dbReference type="FunFam" id="3.80.10.10:FF:000356">
    <property type="entry name" value="LRR receptor-like serine/threonine-protein kinase"/>
    <property type="match status" value="1"/>
</dbReference>
<reference evidence="17 18" key="2">
    <citation type="journal article" date="2018" name="Plant J.">
        <title>The Physcomitrella patens chromosome-scale assembly reveals moss genome structure and evolution.</title>
        <authorList>
            <person name="Lang D."/>
            <person name="Ullrich K.K."/>
            <person name="Murat F."/>
            <person name="Fuchs J."/>
            <person name="Jenkins J."/>
            <person name="Haas F.B."/>
            <person name="Piednoel M."/>
            <person name="Gundlach H."/>
            <person name="Van Bel M."/>
            <person name="Meyberg R."/>
            <person name="Vives C."/>
            <person name="Morata J."/>
            <person name="Symeonidi A."/>
            <person name="Hiss M."/>
            <person name="Muchero W."/>
            <person name="Kamisugi Y."/>
            <person name="Saleh O."/>
            <person name="Blanc G."/>
            <person name="Decker E.L."/>
            <person name="van Gessel N."/>
            <person name="Grimwood J."/>
            <person name="Hayes R.D."/>
            <person name="Graham S.W."/>
            <person name="Gunter L.E."/>
            <person name="McDaniel S.F."/>
            <person name="Hoernstein S.N.W."/>
            <person name="Larsson A."/>
            <person name="Li F.W."/>
            <person name="Perroud P.F."/>
            <person name="Phillips J."/>
            <person name="Ranjan P."/>
            <person name="Rokshar D.S."/>
            <person name="Rothfels C.J."/>
            <person name="Schneider L."/>
            <person name="Shu S."/>
            <person name="Stevenson D.W."/>
            <person name="Thummler F."/>
            <person name="Tillich M."/>
            <person name="Villarreal Aguilar J.C."/>
            <person name="Widiez T."/>
            <person name="Wong G.K."/>
            <person name="Wymore A."/>
            <person name="Zhang Y."/>
            <person name="Zimmer A.D."/>
            <person name="Quatrano R.S."/>
            <person name="Mayer K.F.X."/>
            <person name="Goodstein D."/>
            <person name="Casacuberta J.M."/>
            <person name="Vandepoele K."/>
            <person name="Reski R."/>
            <person name="Cuming A.C."/>
            <person name="Tuskan G.A."/>
            <person name="Maumus F."/>
            <person name="Salse J."/>
            <person name="Schmutz J."/>
            <person name="Rensing S.A."/>
        </authorList>
    </citation>
    <scope>NUCLEOTIDE SEQUENCE [LARGE SCALE GENOMIC DNA]</scope>
    <source>
        <strain evidence="17 18">cv. Gransden 2004</strain>
    </source>
</reference>
<dbReference type="Gene3D" id="1.10.510.10">
    <property type="entry name" value="Transferase(Phosphotransferase) domain 1"/>
    <property type="match status" value="1"/>
</dbReference>
<name>A0A7I4DZG8_PHYPA</name>
<dbReference type="InterPro" id="IPR011009">
    <property type="entry name" value="Kinase-like_dom_sf"/>
</dbReference>
<dbReference type="GeneID" id="112283343"/>
<evidence type="ECO:0000256" key="1">
    <source>
        <dbReference type="ARBA" id="ARBA00004251"/>
    </source>
</evidence>
<evidence type="ECO:0000256" key="11">
    <source>
        <dbReference type="ARBA" id="ARBA00022989"/>
    </source>
</evidence>
<evidence type="ECO:0000256" key="3">
    <source>
        <dbReference type="ARBA" id="ARBA00022475"/>
    </source>
</evidence>
<dbReference type="GO" id="GO:0004672">
    <property type="term" value="F:protein kinase activity"/>
    <property type="evidence" value="ECO:0007669"/>
    <property type="project" value="InterPro"/>
</dbReference>
<dbReference type="Pfam" id="PF00560">
    <property type="entry name" value="LRR_1"/>
    <property type="match status" value="3"/>
</dbReference>
<dbReference type="Gramene" id="Pp3c6_21440V3.2">
    <property type="protein sequence ID" value="Pp3c6_21440V3.2"/>
    <property type="gene ID" value="Pp3c6_21440"/>
</dbReference>
<evidence type="ECO:0000256" key="6">
    <source>
        <dbReference type="ARBA" id="ARBA00022692"/>
    </source>
</evidence>
<dbReference type="GO" id="GO:0005524">
    <property type="term" value="F:ATP binding"/>
    <property type="evidence" value="ECO:0007669"/>
    <property type="project" value="UniProtKB-KW"/>
</dbReference>
<dbReference type="PROSITE" id="PS00108">
    <property type="entry name" value="PROTEIN_KINASE_ST"/>
    <property type="match status" value="1"/>
</dbReference>
<keyword evidence="13" id="KW-0325">Glycoprotein</keyword>
<gene>
    <name evidence="17" type="primary">LOC112283343</name>
</gene>
<protein>
    <recommendedName>
        <fullName evidence="16">Protein kinase domain-containing protein</fullName>
    </recommendedName>
</protein>
<evidence type="ECO:0000256" key="13">
    <source>
        <dbReference type="ARBA" id="ARBA00023180"/>
    </source>
</evidence>
<dbReference type="InterPro" id="IPR051716">
    <property type="entry name" value="Plant_RL_S/T_kinase"/>
</dbReference>
<reference evidence="17 18" key="1">
    <citation type="journal article" date="2008" name="Science">
        <title>The Physcomitrella genome reveals evolutionary insights into the conquest of land by plants.</title>
        <authorList>
            <person name="Rensing S."/>
            <person name="Lang D."/>
            <person name="Zimmer A."/>
            <person name="Terry A."/>
            <person name="Salamov A."/>
            <person name="Shapiro H."/>
            <person name="Nishiyama T."/>
            <person name="Perroud P.-F."/>
            <person name="Lindquist E."/>
            <person name="Kamisugi Y."/>
            <person name="Tanahashi T."/>
            <person name="Sakakibara K."/>
            <person name="Fujita T."/>
            <person name="Oishi K."/>
            <person name="Shin-I T."/>
            <person name="Kuroki Y."/>
            <person name="Toyoda A."/>
            <person name="Suzuki Y."/>
            <person name="Hashimoto A."/>
            <person name="Yamaguchi K."/>
            <person name="Sugano A."/>
            <person name="Kohara Y."/>
            <person name="Fujiyama A."/>
            <person name="Anterola A."/>
            <person name="Aoki S."/>
            <person name="Ashton N."/>
            <person name="Barbazuk W.B."/>
            <person name="Barker E."/>
            <person name="Bennetzen J."/>
            <person name="Bezanilla M."/>
            <person name="Blankenship R."/>
            <person name="Cho S.H."/>
            <person name="Dutcher S."/>
            <person name="Estelle M."/>
            <person name="Fawcett J.A."/>
            <person name="Gundlach H."/>
            <person name="Hanada K."/>
            <person name="Heyl A."/>
            <person name="Hicks K.A."/>
            <person name="Hugh J."/>
            <person name="Lohr M."/>
            <person name="Mayer K."/>
            <person name="Melkozernov A."/>
            <person name="Murata T."/>
            <person name="Nelson D."/>
            <person name="Pils B."/>
            <person name="Prigge M."/>
            <person name="Reiss B."/>
            <person name="Renner T."/>
            <person name="Rombauts S."/>
            <person name="Rushton P."/>
            <person name="Sanderfoot A."/>
            <person name="Schween G."/>
            <person name="Shiu S.-H."/>
            <person name="Stueber K."/>
            <person name="Theodoulou F.L."/>
            <person name="Tu H."/>
            <person name="Van de Peer Y."/>
            <person name="Verrier P.J."/>
            <person name="Waters E."/>
            <person name="Wood A."/>
            <person name="Yang L."/>
            <person name="Cove D."/>
            <person name="Cuming A."/>
            <person name="Hasebe M."/>
            <person name="Lucas S."/>
            <person name="Mishler D.B."/>
            <person name="Reski R."/>
            <person name="Grigoriev I."/>
            <person name="Quatrano R.S."/>
            <person name="Boore J.L."/>
        </authorList>
    </citation>
    <scope>NUCLEOTIDE SEQUENCE [LARGE SCALE GENOMIC DNA]</scope>
    <source>
        <strain evidence="17 18">cv. Gransden 2004</strain>
    </source>
</reference>
<dbReference type="InterPro" id="IPR000719">
    <property type="entry name" value="Prot_kinase_dom"/>
</dbReference>
<dbReference type="KEGG" id="ppp:112283343"/>
<dbReference type="InterPro" id="IPR013210">
    <property type="entry name" value="LRR_N_plant-typ"/>
</dbReference>
<dbReference type="SMART" id="SM00365">
    <property type="entry name" value="LRR_SD22"/>
    <property type="match status" value="2"/>
</dbReference>
<dbReference type="InterPro" id="IPR001611">
    <property type="entry name" value="Leu-rich_rpt"/>
</dbReference>
<dbReference type="Pfam" id="PF08263">
    <property type="entry name" value="LRRNT_2"/>
    <property type="match status" value="1"/>
</dbReference>
<comment type="similarity">
    <text evidence="2">Belongs to the protein kinase superfamily. Ser/Thr protein kinase family.</text>
</comment>
<dbReference type="Gramene" id="Pp3c6_21440V3.4">
    <property type="protein sequence ID" value="Pp3c6_21440V3.4"/>
    <property type="gene ID" value="Pp3c6_21440"/>
</dbReference>
<feature type="region of interest" description="Disordered" evidence="14">
    <location>
        <begin position="91"/>
        <end position="182"/>
    </location>
</feature>
<feature type="signal peptide" evidence="15">
    <location>
        <begin position="1"/>
        <end position="19"/>
    </location>
</feature>
<evidence type="ECO:0000259" key="16">
    <source>
        <dbReference type="PROSITE" id="PS50011"/>
    </source>
</evidence>
<feature type="compositionally biased region" description="Pro residues" evidence="14">
    <location>
        <begin position="133"/>
        <end position="153"/>
    </location>
</feature>
<dbReference type="AlphaFoldDB" id="A0A7I4DZG8"/>
<dbReference type="FunFam" id="3.80.10.10:FF:000722">
    <property type="entry name" value="Leucine-rich repeat receptor-like protein kinase"/>
    <property type="match status" value="1"/>
</dbReference>
<dbReference type="Pfam" id="PF13855">
    <property type="entry name" value="LRR_8"/>
    <property type="match status" value="2"/>
</dbReference>
<keyword evidence="18" id="KW-1185">Reference proteome</keyword>
<dbReference type="Gene3D" id="3.80.10.10">
    <property type="entry name" value="Ribonuclease Inhibitor"/>
    <property type="match status" value="3"/>
</dbReference>
<dbReference type="Proteomes" id="UP000006727">
    <property type="component" value="Chromosome 6"/>
</dbReference>